<protein>
    <submittedName>
        <fullName evidence="1">Uncharacterized protein</fullName>
    </submittedName>
</protein>
<name>A0ACB8XH54_ARCLA</name>
<proteinExistence type="predicted"/>
<reference evidence="1 2" key="2">
    <citation type="journal article" date="2022" name="Mol. Ecol. Resour.">
        <title>The genomes of chicory, endive, great burdock and yacon provide insights into Asteraceae paleo-polyploidization history and plant inulin production.</title>
        <authorList>
            <person name="Fan W."/>
            <person name="Wang S."/>
            <person name="Wang H."/>
            <person name="Wang A."/>
            <person name="Jiang F."/>
            <person name="Liu H."/>
            <person name="Zhao H."/>
            <person name="Xu D."/>
            <person name="Zhang Y."/>
        </authorList>
    </citation>
    <scope>NUCLEOTIDE SEQUENCE [LARGE SCALE GENOMIC DNA]</scope>
    <source>
        <strain evidence="2">cv. Niubang</strain>
    </source>
</reference>
<comment type="caution">
    <text evidence="1">The sequence shown here is derived from an EMBL/GenBank/DDBJ whole genome shotgun (WGS) entry which is preliminary data.</text>
</comment>
<gene>
    <name evidence="1" type="ORF">L6452_44541</name>
</gene>
<keyword evidence="2" id="KW-1185">Reference proteome</keyword>
<accession>A0ACB8XH54</accession>
<sequence>MLYLKWKRDKRIIGLQMETKKAKALPTFHTKPDIEFNSMFFKAIENPMGAPFKHDPTQLTFQSTYVS</sequence>
<dbReference type="Proteomes" id="UP001055879">
    <property type="component" value="Linkage Group LG18"/>
</dbReference>
<dbReference type="EMBL" id="CM042064">
    <property type="protein sequence ID" value="KAI3665906.1"/>
    <property type="molecule type" value="Genomic_DNA"/>
</dbReference>
<evidence type="ECO:0000313" key="1">
    <source>
        <dbReference type="EMBL" id="KAI3665906.1"/>
    </source>
</evidence>
<organism evidence="1 2">
    <name type="scientific">Arctium lappa</name>
    <name type="common">Greater burdock</name>
    <name type="synonym">Lappa major</name>
    <dbReference type="NCBI Taxonomy" id="4217"/>
    <lineage>
        <taxon>Eukaryota</taxon>
        <taxon>Viridiplantae</taxon>
        <taxon>Streptophyta</taxon>
        <taxon>Embryophyta</taxon>
        <taxon>Tracheophyta</taxon>
        <taxon>Spermatophyta</taxon>
        <taxon>Magnoliopsida</taxon>
        <taxon>eudicotyledons</taxon>
        <taxon>Gunneridae</taxon>
        <taxon>Pentapetalae</taxon>
        <taxon>asterids</taxon>
        <taxon>campanulids</taxon>
        <taxon>Asterales</taxon>
        <taxon>Asteraceae</taxon>
        <taxon>Carduoideae</taxon>
        <taxon>Cardueae</taxon>
        <taxon>Arctiinae</taxon>
        <taxon>Arctium</taxon>
    </lineage>
</organism>
<evidence type="ECO:0000313" key="2">
    <source>
        <dbReference type="Proteomes" id="UP001055879"/>
    </source>
</evidence>
<reference evidence="2" key="1">
    <citation type="journal article" date="2022" name="Mol. Ecol. Resour.">
        <title>The genomes of chicory, endive, great burdock and yacon provide insights into Asteraceae palaeo-polyploidization history and plant inulin production.</title>
        <authorList>
            <person name="Fan W."/>
            <person name="Wang S."/>
            <person name="Wang H."/>
            <person name="Wang A."/>
            <person name="Jiang F."/>
            <person name="Liu H."/>
            <person name="Zhao H."/>
            <person name="Xu D."/>
            <person name="Zhang Y."/>
        </authorList>
    </citation>
    <scope>NUCLEOTIDE SEQUENCE [LARGE SCALE GENOMIC DNA]</scope>
    <source>
        <strain evidence="2">cv. Niubang</strain>
    </source>
</reference>